<dbReference type="Proteomes" id="UP001459714">
    <property type="component" value="Unassembled WGS sequence"/>
</dbReference>
<evidence type="ECO:0000313" key="1">
    <source>
        <dbReference type="EMBL" id="MEL3959017.1"/>
    </source>
</evidence>
<accession>A0ABU9K1M9</accession>
<proteinExistence type="predicted"/>
<name>A0ABU9K1M9_9BACI</name>
<keyword evidence="2" id="KW-1185">Reference proteome</keyword>
<evidence type="ECO:0000313" key="2">
    <source>
        <dbReference type="Proteomes" id="UP001459714"/>
    </source>
</evidence>
<protein>
    <recommendedName>
        <fullName evidence="3">HCaRG protein</fullName>
    </recommendedName>
</protein>
<gene>
    <name evidence="1" type="ORF">NST17_17835</name>
</gene>
<reference evidence="1 2" key="1">
    <citation type="submission" date="2024-03" db="EMBL/GenBank/DDBJ databases">
        <title>Bacilli Hybrid Assemblies.</title>
        <authorList>
            <person name="Kovac J."/>
        </authorList>
    </citation>
    <scope>NUCLEOTIDE SEQUENCE [LARGE SCALE GENOMIC DNA]</scope>
    <source>
        <strain evidence="1 2">FSL M8-0022</strain>
    </source>
</reference>
<dbReference type="RefSeq" id="WP_342020775.1">
    <property type="nucleotide sequence ID" value="NZ_JBBYAK010000001.1"/>
</dbReference>
<sequence>MNVNTFKQYLDIFVGLYKEKQILIDLRGNQTIIRSKKELRNILDRINPNIDEEQFVETVFKIIDIAKSITTGTAELLKEEIEDDYIDLVNNYFLQDQSIKNTIATDSLITQDYIGNIEYEILTKRNRQNVSEILGYTLQLKIEIKNSTQDTKRIVCELSKDEVSKLIEILQGAIEDIKLLTDELG</sequence>
<dbReference type="EMBL" id="JBBYAK010000001">
    <property type="protein sequence ID" value="MEL3959017.1"/>
    <property type="molecule type" value="Genomic_DNA"/>
</dbReference>
<comment type="caution">
    <text evidence="1">The sequence shown here is derived from an EMBL/GenBank/DDBJ whole genome shotgun (WGS) entry which is preliminary data.</text>
</comment>
<organism evidence="1 2">
    <name type="scientific">Caldifermentibacillus hisashii</name>
    <dbReference type="NCBI Taxonomy" id="996558"/>
    <lineage>
        <taxon>Bacteria</taxon>
        <taxon>Bacillati</taxon>
        <taxon>Bacillota</taxon>
        <taxon>Bacilli</taxon>
        <taxon>Bacillales</taxon>
        <taxon>Bacillaceae</taxon>
        <taxon>Caldifermentibacillus</taxon>
    </lineage>
</organism>
<evidence type="ECO:0008006" key="3">
    <source>
        <dbReference type="Google" id="ProtNLM"/>
    </source>
</evidence>